<organism evidence="7 8">
    <name type="scientific">Methylocystis bryophila</name>
    <dbReference type="NCBI Taxonomy" id="655015"/>
    <lineage>
        <taxon>Bacteria</taxon>
        <taxon>Pseudomonadati</taxon>
        <taxon>Pseudomonadota</taxon>
        <taxon>Alphaproteobacteria</taxon>
        <taxon>Hyphomicrobiales</taxon>
        <taxon>Methylocystaceae</taxon>
        <taxon>Methylocystis</taxon>
    </lineage>
</organism>
<evidence type="ECO:0000259" key="6">
    <source>
        <dbReference type="PROSITE" id="PS50975"/>
    </source>
</evidence>
<dbReference type="InterPro" id="IPR011761">
    <property type="entry name" value="ATP-grasp"/>
</dbReference>
<dbReference type="PROSITE" id="PS00867">
    <property type="entry name" value="CPSASE_2"/>
    <property type="match status" value="1"/>
</dbReference>
<dbReference type="EMBL" id="CP019948">
    <property type="protein sequence ID" value="ARN82538.1"/>
    <property type="molecule type" value="Genomic_DNA"/>
</dbReference>
<dbReference type="InterPro" id="IPR001031">
    <property type="entry name" value="Thioesterase"/>
</dbReference>
<dbReference type="Gene3D" id="3.40.50.1820">
    <property type="entry name" value="alpha/beta hydrolase"/>
    <property type="match status" value="1"/>
</dbReference>
<evidence type="ECO:0000256" key="4">
    <source>
        <dbReference type="PROSITE-ProRule" id="PRU00409"/>
    </source>
</evidence>
<feature type="domain" description="ATP-grasp" evidence="6">
    <location>
        <begin position="382"/>
        <end position="590"/>
    </location>
</feature>
<evidence type="ECO:0000256" key="1">
    <source>
        <dbReference type="ARBA" id="ARBA00022598"/>
    </source>
</evidence>
<dbReference type="GO" id="GO:0016874">
    <property type="term" value="F:ligase activity"/>
    <property type="evidence" value="ECO:0007669"/>
    <property type="project" value="UniProtKB-KW"/>
</dbReference>
<keyword evidence="1" id="KW-0436">Ligase</keyword>
<dbReference type="PANTHER" id="PTHR43055:SF1">
    <property type="entry name" value="FORMATE-DEPENDENT PHOSPHORIBOSYLGLYCINAMIDE FORMYLTRANSFERASE"/>
    <property type="match status" value="1"/>
</dbReference>
<evidence type="ECO:0000313" key="8">
    <source>
        <dbReference type="Proteomes" id="UP000193978"/>
    </source>
</evidence>
<dbReference type="Gene3D" id="3.30.1490.20">
    <property type="entry name" value="ATP-grasp fold, A domain"/>
    <property type="match status" value="1"/>
</dbReference>
<dbReference type="SUPFAM" id="SSF53474">
    <property type="entry name" value="alpha/beta-Hydrolases"/>
    <property type="match status" value="1"/>
</dbReference>
<dbReference type="SMART" id="SM00824">
    <property type="entry name" value="PKS_TE"/>
    <property type="match status" value="1"/>
</dbReference>
<name>A0A1W6MY87_9HYPH</name>
<dbReference type="GO" id="GO:0046872">
    <property type="term" value="F:metal ion binding"/>
    <property type="evidence" value="ECO:0007669"/>
    <property type="project" value="InterPro"/>
</dbReference>
<dbReference type="InterPro" id="IPR013815">
    <property type="entry name" value="ATP_grasp_subdomain_1"/>
</dbReference>
<keyword evidence="2 4" id="KW-0547">Nucleotide-binding</keyword>
<feature type="region of interest" description="Disordered" evidence="5">
    <location>
        <begin position="1"/>
        <end position="23"/>
    </location>
</feature>
<feature type="compositionally biased region" description="Polar residues" evidence="5">
    <location>
        <begin position="1"/>
        <end position="12"/>
    </location>
</feature>
<dbReference type="InterPro" id="IPR003806">
    <property type="entry name" value="ATP-grasp_PylC-type"/>
</dbReference>
<evidence type="ECO:0000256" key="3">
    <source>
        <dbReference type="ARBA" id="ARBA00022840"/>
    </source>
</evidence>
<protein>
    <recommendedName>
        <fullName evidence="6">ATP-grasp domain-containing protein</fullName>
    </recommendedName>
</protein>
<dbReference type="InterPro" id="IPR029058">
    <property type="entry name" value="AB_hydrolase_fold"/>
</dbReference>
<dbReference type="GO" id="GO:0005524">
    <property type="term" value="F:ATP binding"/>
    <property type="evidence" value="ECO:0007669"/>
    <property type="project" value="UniProtKB-UniRule"/>
</dbReference>
<dbReference type="Proteomes" id="UP000193978">
    <property type="component" value="Chromosome"/>
</dbReference>
<dbReference type="PROSITE" id="PS50975">
    <property type="entry name" value="ATP_GRASP"/>
    <property type="match status" value="1"/>
</dbReference>
<evidence type="ECO:0000313" key="7">
    <source>
        <dbReference type="EMBL" id="ARN82538.1"/>
    </source>
</evidence>
<dbReference type="InterPro" id="IPR020802">
    <property type="entry name" value="TesA-like"/>
</dbReference>
<keyword evidence="8" id="KW-1185">Reference proteome</keyword>
<dbReference type="Pfam" id="PF02655">
    <property type="entry name" value="ATP-grasp_3"/>
    <property type="match status" value="1"/>
</dbReference>
<dbReference type="PANTHER" id="PTHR43055">
    <property type="entry name" value="FORMATE-DEPENDENT PHOSPHORIBOSYLGLYCINAMIDE FORMYLTRANSFERASE"/>
    <property type="match status" value="1"/>
</dbReference>
<dbReference type="KEGG" id="mbry:B1812_17220"/>
<dbReference type="AlphaFoldDB" id="A0A1W6MY87"/>
<gene>
    <name evidence="7" type="ORF">B1812_17220</name>
</gene>
<evidence type="ECO:0000256" key="2">
    <source>
        <dbReference type="ARBA" id="ARBA00022741"/>
    </source>
</evidence>
<keyword evidence="3 4" id="KW-0067">ATP-binding</keyword>
<evidence type="ECO:0000256" key="5">
    <source>
        <dbReference type="SAM" id="MobiDB-lite"/>
    </source>
</evidence>
<proteinExistence type="predicted"/>
<dbReference type="Gene3D" id="3.30.470.20">
    <property type="entry name" value="ATP-grasp fold, B domain"/>
    <property type="match status" value="1"/>
</dbReference>
<accession>A0A1W6MY87</accession>
<sequence>MAQNMPQENSARASLEGPPPAAAIPIRPGHGGPLFLFSGGGADLHELDKLVDSLRTKRPLLGVPYWEAGRDGTAPESVEAMASIAHEMILSHQANGRYILVGYSLGGLIALEVARLLLDEGKAVAPPIIIDAIPRKSRWRNLSLLRTGPSKAWGRLERFLARQWPGGAGGPPPPQVSAEVLRCRTAYSNHRSRRFPGRISSIYARDEPGLGPLTPCIWKDLARDVSNHPISASHLEMLRVDHVTQAVAQEVDALVDAPRNAEDARSALILTALSWPKTARLASAMIQTGFFVDALAPSSSALKSVEGIGKFYSFCGLRPKAEIESAILDARPDILVPIDDFVASVLHELHASTAHSSIRALIERSLGDPKYYASLYNRQWMNDLARRLGVATPQTTPLLEEEAIPAALATTGFPAFIKTDGSWGGMGVRRVRTLEEARSNWRALRRSPGVPRSVKRALFDGDLSLIGQMLRRREPVICAQAEIVGPHAVISAVCRNGEVLSMVSAIAINRQLRFGPATSIRFHDSHMFDNEVKSMIKSLGLSGLCGFDFIISDNENRSYFIELNPRATPTCDLVFDGGDDLLYAYLDSIGGAPKRREISFPKTDIVAT</sequence>
<dbReference type="Pfam" id="PF00975">
    <property type="entry name" value="Thioesterase"/>
    <property type="match status" value="1"/>
</dbReference>
<dbReference type="InterPro" id="IPR005479">
    <property type="entry name" value="CPAse_ATP-bd"/>
</dbReference>
<dbReference type="SUPFAM" id="SSF56059">
    <property type="entry name" value="Glutathione synthetase ATP-binding domain-like"/>
    <property type="match status" value="1"/>
</dbReference>
<dbReference type="GO" id="GO:0005829">
    <property type="term" value="C:cytosol"/>
    <property type="evidence" value="ECO:0007669"/>
    <property type="project" value="TreeGrafter"/>
</dbReference>
<reference evidence="7 8" key="1">
    <citation type="submission" date="2017-02" db="EMBL/GenBank/DDBJ databases">
        <authorList>
            <person name="Peterson S.W."/>
        </authorList>
    </citation>
    <scope>NUCLEOTIDE SEQUENCE [LARGE SCALE GENOMIC DNA]</scope>
    <source>
        <strain evidence="7 8">S285</strain>
    </source>
</reference>
<dbReference type="STRING" id="655015.B1812_17220"/>